<organism evidence="6 7">
    <name type="scientific">Tolypothrix tenuis PCC 7101</name>
    <dbReference type="NCBI Taxonomy" id="231146"/>
    <lineage>
        <taxon>Bacteria</taxon>
        <taxon>Bacillati</taxon>
        <taxon>Cyanobacteriota</taxon>
        <taxon>Cyanophyceae</taxon>
        <taxon>Nostocales</taxon>
        <taxon>Tolypothrichaceae</taxon>
        <taxon>Tolypothrix</taxon>
    </lineage>
</organism>
<reference evidence="6 7" key="1">
    <citation type="submission" date="2017-06" db="EMBL/GenBank/DDBJ databases">
        <title>Genome sequencing of cyanobaciteial culture collection at National Institute for Environmental Studies (NIES).</title>
        <authorList>
            <person name="Hirose Y."/>
            <person name="Shimura Y."/>
            <person name="Fujisawa T."/>
            <person name="Nakamura Y."/>
            <person name="Kawachi M."/>
        </authorList>
    </citation>
    <scope>NUCLEOTIDE SEQUENCE [LARGE SCALE GENOMIC DNA]</scope>
    <source>
        <strain evidence="6 7">NIES-37</strain>
    </source>
</reference>
<dbReference type="PROSITE" id="PS50112">
    <property type="entry name" value="PAS"/>
    <property type="match status" value="1"/>
</dbReference>
<dbReference type="SMART" id="SM00091">
    <property type="entry name" value="PAS"/>
    <property type="match status" value="1"/>
</dbReference>
<dbReference type="InterPro" id="IPR035965">
    <property type="entry name" value="PAS-like_dom_sf"/>
</dbReference>
<evidence type="ECO:0000313" key="7">
    <source>
        <dbReference type="Proteomes" id="UP000218785"/>
    </source>
</evidence>
<dbReference type="Gene3D" id="3.30.450.20">
    <property type="entry name" value="PAS domain"/>
    <property type="match status" value="1"/>
</dbReference>
<protein>
    <submittedName>
        <fullName evidence="6">Multi-sensor signal transduction multi-kinase</fullName>
    </submittedName>
</protein>
<keyword evidence="2 6" id="KW-0808">Transferase</keyword>
<dbReference type="SUPFAM" id="SSF55874">
    <property type="entry name" value="ATPase domain of HSP90 chaperone/DNA topoisomerase II/histidine kinase"/>
    <property type="match status" value="1"/>
</dbReference>
<dbReference type="InterPro" id="IPR003018">
    <property type="entry name" value="GAF"/>
</dbReference>
<dbReference type="AlphaFoldDB" id="A0A1Z4MUG2"/>
<evidence type="ECO:0000256" key="2">
    <source>
        <dbReference type="ARBA" id="ARBA00022777"/>
    </source>
</evidence>
<dbReference type="PROSITE" id="PS50109">
    <property type="entry name" value="HIS_KIN"/>
    <property type="match status" value="1"/>
</dbReference>
<feature type="domain" description="Phytochrome chromophore attachment site" evidence="3">
    <location>
        <begin position="309"/>
        <end position="452"/>
    </location>
</feature>
<dbReference type="InterPro" id="IPR011495">
    <property type="entry name" value="Sig_transdc_His_kin_sub2_dim/P"/>
</dbReference>
<dbReference type="Pfam" id="PF07568">
    <property type="entry name" value="HisKA_2"/>
    <property type="match status" value="1"/>
</dbReference>
<feature type="domain" description="PAS" evidence="5">
    <location>
        <begin position="166"/>
        <end position="210"/>
    </location>
</feature>
<dbReference type="InterPro" id="IPR036890">
    <property type="entry name" value="HATPase_C_sf"/>
</dbReference>
<dbReference type="PROSITE" id="PS50046">
    <property type="entry name" value="PHYTOCHROME_2"/>
    <property type="match status" value="1"/>
</dbReference>
<dbReference type="KEGG" id="ttq:NIES37_10590"/>
<accession>A0A1Z4MUG2</accession>
<dbReference type="SUPFAM" id="SSF55785">
    <property type="entry name" value="PYP-like sensor domain (PAS domain)"/>
    <property type="match status" value="1"/>
</dbReference>
<dbReference type="SMART" id="SM00065">
    <property type="entry name" value="GAF"/>
    <property type="match status" value="2"/>
</dbReference>
<proteinExistence type="inferred from homology"/>
<evidence type="ECO:0000259" key="3">
    <source>
        <dbReference type="PROSITE" id="PS50046"/>
    </source>
</evidence>
<dbReference type="Pfam" id="PF02518">
    <property type="entry name" value="HATPase_c"/>
    <property type="match status" value="1"/>
</dbReference>
<sequence length="688" mass="78143">MLLPDNERQRLELLYQYRILDTEREEFFDELTQLAADLCEMPIAMISLVDAEREWFKSKVGINQAEVPRSFAFGNYTILENQILMIPDILEDERFIKNPLVTSEPYCRSYLGVPLIAADGLAIGSFCVIDIVPRHFTLQQQAILQKLAKQVVRALDLHRDKNTNYQQKMINLLFRNHPNPMWVYDGNTLNFLDVNEAALIHYGYSRKELLRMHITEIDLSEDVLLLQKCLVHKNSKFSFSGEAKHRLKNGNIIDVEVVKHAIEYDGKYACLVYNRDITERKKTEQAIKTQLEREHLMRTVSGRIRHSLNLQDILNATVQEVRDILQVDRVIVFRFAADMSGTIVAESVENGWTACIGVEIEDTCFQTGTGLECYQGRNKAIANIYEAGLTDCHIKMLEQFEVKASLVVPILLQVSEENPSSSLWGLLVAHQCSHPRKWEEHQIDLLDQLTVPIAIAIQQSSILQQAQMEISQRQQAEVKLRSALAEKEVLLKEIHHRVKNNLQIVSSLLQLQSQTLDSQEAIKVLRESQNRIDSISLIHKNLYTAPNIGQLDVAEYIDNLATNLLISYQIEPAKISLETYIDAVSLNIDQAIACGLIINELISNALKHAFTNQKVGNIIISLHNLVNTIEMVVQDDGIGLPNDFDLRNTNSLGLSLVYDLATAQLEGNISVDNARGTLFKIQFPQLTL</sequence>
<dbReference type="SMART" id="SM00387">
    <property type="entry name" value="HATPase_c"/>
    <property type="match status" value="1"/>
</dbReference>
<dbReference type="EMBL" id="AP018248">
    <property type="protein sequence ID" value="BAY97122.1"/>
    <property type="molecule type" value="Genomic_DNA"/>
</dbReference>
<evidence type="ECO:0000259" key="4">
    <source>
        <dbReference type="PROSITE" id="PS50109"/>
    </source>
</evidence>
<evidence type="ECO:0000259" key="5">
    <source>
        <dbReference type="PROSITE" id="PS50112"/>
    </source>
</evidence>
<dbReference type="Gene3D" id="3.30.450.40">
    <property type="match status" value="2"/>
</dbReference>
<dbReference type="CDD" id="cd00130">
    <property type="entry name" value="PAS"/>
    <property type="match status" value="1"/>
</dbReference>
<dbReference type="Gene3D" id="3.30.565.10">
    <property type="entry name" value="Histidine kinase-like ATPase, C-terminal domain"/>
    <property type="match status" value="1"/>
</dbReference>
<evidence type="ECO:0000313" key="6">
    <source>
        <dbReference type="EMBL" id="BAY97122.1"/>
    </source>
</evidence>
<dbReference type="InterPro" id="IPR005467">
    <property type="entry name" value="His_kinase_dom"/>
</dbReference>
<dbReference type="InterPro" id="IPR003594">
    <property type="entry name" value="HATPase_dom"/>
</dbReference>
<dbReference type="SUPFAM" id="SSF55781">
    <property type="entry name" value="GAF domain-like"/>
    <property type="match status" value="2"/>
</dbReference>
<keyword evidence="2 6" id="KW-0418">Kinase</keyword>
<dbReference type="NCBIfam" id="TIGR00229">
    <property type="entry name" value="sensory_box"/>
    <property type="match status" value="1"/>
</dbReference>
<dbReference type="Pfam" id="PF13188">
    <property type="entry name" value="PAS_8"/>
    <property type="match status" value="1"/>
</dbReference>
<feature type="domain" description="Histidine kinase" evidence="4">
    <location>
        <begin position="493"/>
        <end position="687"/>
    </location>
</feature>
<dbReference type="Pfam" id="PF01590">
    <property type="entry name" value="GAF"/>
    <property type="match status" value="2"/>
</dbReference>
<dbReference type="PANTHER" id="PTHR43065">
    <property type="entry name" value="SENSOR HISTIDINE KINASE"/>
    <property type="match status" value="1"/>
</dbReference>
<gene>
    <name evidence="6" type="ORF">NIES37_10590</name>
</gene>
<dbReference type="InterPro" id="IPR016132">
    <property type="entry name" value="Phyto_chromo_attachment"/>
</dbReference>
<dbReference type="PANTHER" id="PTHR43065:SF23">
    <property type="entry name" value="SENSOR HISTIDINE KINASE PDTAS"/>
    <property type="match status" value="1"/>
</dbReference>
<dbReference type="InterPro" id="IPR029016">
    <property type="entry name" value="GAF-like_dom_sf"/>
</dbReference>
<evidence type="ECO:0000256" key="1">
    <source>
        <dbReference type="ARBA" id="ARBA00006402"/>
    </source>
</evidence>
<name>A0A1Z4MUG2_9CYAN</name>
<dbReference type="Proteomes" id="UP000218785">
    <property type="component" value="Chromosome"/>
</dbReference>
<dbReference type="GO" id="GO:0016301">
    <property type="term" value="F:kinase activity"/>
    <property type="evidence" value="ECO:0007669"/>
    <property type="project" value="UniProtKB-KW"/>
</dbReference>
<comment type="similarity">
    <text evidence="1">In the N-terminal section; belongs to the phytochrome family.</text>
</comment>
<dbReference type="RefSeq" id="WP_096574222.1">
    <property type="nucleotide sequence ID" value="NZ_CAWNJS010000001.1"/>
</dbReference>
<keyword evidence="7" id="KW-1185">Reference proteome</keyword>
<dbReference type="InterPro" id="IPR000014">
    <property type="entry name" value="PAS"/>
</dbReference>